<evidence type="ECO:0000256" key="7">
    <source>
        <dbReference type="ARBA" id="ARBA00022967"/>
    </source>
</evidence>
<dbReference type="InterPro" id="IPR015856">
    <property type="entry name" value="ABC_transpr_CbiO/EcfA_su"/>
</dbReference>
<keyword evidence="5" id="KW-0547">Nucleotide-binding</keyword>
<accession>A0A0R1M5V0</accession>
<keyword evidence="11" id="KW-1185">Reference proteome</keyword>
<dbReference type="SMART" id="SM00382">
    <property type="entry name" value="AAA"/>
    <property type="match status" value="2"/>
</dbReference>
<proteinExistence type="inferred from homology"/>
<evidence type="ECO:0000256" key="3">
    <source>
        <dbReference type="ARBA" id="ARBA00022448"/>
    </source>
</evidence>
<evidence type="ECO:0000256" key="1">
    <source>
        <dbReference type="ARBA" id="ARBA00004202"/>
    </source>
</evidence>
<comment type="subcellular location">
    <subcellularLocation>
        <location evidence="1">Cell membrane</location>
        <topology evidence="1">Peripheral membrane protein</topology>
    </subcellularLocation>
</comment>
<reference evidence="10 11" key="1">
    <citation type="journal article" date="2015" name="Genome Announc.">
        <title>Expanding the biotechnology potential of lactobacilli through comparative genomics of 213 strains and associated genera.</title>
        <authorList>
            <person name="Sun Z."/>
            <person name="Harris H.M."/>
            <person name="McCann A."/>
            <person name="Guo C."/>
            <person name="Argimon S."/>
            <person name="Zhang W."/>
            <person name="Yang X."/>
            <person name="Jeffery I.B."/>
            <person name="Cooney J.C."/>
            <person name="Kagawa T.F."/>
            <person name="Liu W."/>
            <person name="Song Y."/>
            <person name="Salvetti E."/>
            <person name="Wrobel A."/>
            <person name="Rasinkangas P."/>
            <person name="Parkhill J."/>
            <person name="Rea M.C."/>
            <person name="O'Sullivan O."/>
            <person name="Ritari J."/>
            <person name="Douillard F.P."/>
            <person name="Paul Ross R."/>
            <person name="Yang R."/>
            <person name="Briner A.E."/>
            <person name="Felis G.E."/>
            <person name="de Vos W.M."/>
            <person name="Barrangou R."/>
            <person name="Klaenhammer T.R."/>
            <person name="Caufield P.W."/>
            <person name="Cui Y."/>
            <person name="Zhang H."/>
            <person name="O'Toole P.W."/>
        </authorList>
    </citation>
    <scope>NUCLEOTIDE SEQUENCE [LARGE SCALE GENOMIC DNA]</scope>
    <source>
        <strain evidence="10 11">DSM 19284</strain>
    </source>
</reference>
<gene>
    <name evidence="10" type="ORF">FC20_GL000999</name>
</gene>
<evidence type="ECO:0000256" key="2">
    <source>
        <dbReference type="ARBA" id="ARBA00005417"/>
    </source>
</evidence>
<dbReference type="PATRIC" id="fig|1293597.4.peg.1073"/>
<keyword evidence="6 10" id="KW-0067">ATP-binding</keyword>
<dbReference type="GO" id="GO:0005524">
    <property type="term" value="F:ATP binding"/>
    <property type="evidence" value="ECO:0007669"/>
    <property type="project" value="UniProtKB-KW"/>
</dbReference>
<dbReference type="EMBL" id="AZDU01000003">
    <property type="protein sequence ID" value="KRL03511.1"/>
    <property type="molecule type" value="Genomic_DNA"/>
</dbReference>
<dbReference type="STRING" id="1293597.FC20_GL000999"/>
<dbReference type="GO" id="GO:0043190">
    <property type="term" value="C:ATP-binding cassette (ABC) transporter complex"/>
    <property type="evidence" value="ECO:0007669"/>
    <property type="project" value="TreeGrafter"/>
</dbReference>
<dbReference type="PANTHER" id="PTHR43553">
    <property type="entry name" value="HEAVY METAL TRANSPORTER"/>
    <property type="match status" value="1"/>
</dbReference>
<evidence type="ECO:0000256" key="4">
    <source>
        <dbReference type="ARBA" id="ARBA00022475"/>
    </source>
</evidence>
<dbReference type="InterPro" id="IPR003439">
    <property type="entry name" value="ABC_transporter-like_ATP-bd"/>
</dbReference>
<comment type="similarity">
    <text evidence="2">Belongs to the ABC transporter superfamily.</text>
</comment>
<dbReference type="PROSITE" id="PS00211">
    <property type="entry name" value="ABC_TRANSPORTER_1"/>
    <property type="match status" value="2"/>
</dbReference>
<keyword evidence="7" id="KW-1278">Translocase</keyword>
<evidence type="ECO:0000256" key="5">
    <source>
        <dbReference type="ARBA" id="ARBA00022741"/>
    </source>
</evidence>
<dbReference type="Pfam" id="PF00005">
    <property type="entry name" value="ABC_tran"/>
    <property type="match status" value="2"/>
</dbReference>
<keyword evidence="4" id="KW-1003">Cell membrane</keyword>
<evidence type="ECO:0000256" key="6">
    <source>
        <dbReference type="ARBA" id="ARBA00022840"/>
    </source>
</evidence>
<organism evidence="10 11">
    <name type="scientific">Lactobacillus equicursoris DSM 19284 = JCM 14600 = CIP 110162</name>
    <dbReference type="NCBI Taxonomy" id="1293597"/>
    <lineage>
        <taxon>Bacteria</taxon>
        <taxon>Bacillati</taxon>
        <taxon>Bacillota</taxon>
        <taxon>Bacilli</taxon>
        <taxon>Lactobacillales</taxon>
        <taxon>Lactobacillaceae</taxon>
        <taxon>Lactobacillus</taxon>
    </lineage>
</organism>
<dbReference type="Proteomes" id="UP000051074">
    <property type="component" value="Unassembled WGS sequence"/>
</dbReference>
<dbReference type="InterPro" id="IPR017871">
    <property type="entry name" value="ABC_transporter-like_CS"/>
</dbReference>
<dbReference type="PANTHER" id="PTHR43553:SF27">
    <property type="entry name" value="ENERGY-COUPLING FACTOR TRANSPORTER ATP-BINDING PROTEIN ECFA2"/>
    <property type="match status" value="1"/>
</dbReference>
<dbReference type="eggNOG" id="COG0488">
    <property type="taxonomic scope" value="Bacteria"/>
</dbReference>
<evidence type="ECO:0000259" key="9">
    <source>
        <dbReference type="PROSITE" id="PS50893"/>
    </source>
</evidence>
<keyword evidence="3" id="KW-0813">Transport</keyword>
<dbReference type="Gene3D" id="3.40.50.300">
    <property type="entry name" value="P-loop containing nucleotide triphosphate hydrolases"/>
    <property type="match status" value="2"/>
</dbReference>
<feature type="domain" description="ABC transporter" evidence="9">
    <location>
        <begin position="8"/>
        <end position="233"/>
    </location>
</feature>
<dbReference type="InterPro" id="IPR003593">
    <property type="entry name" value="AAA+_ATPase"/>
</dbReference>
<feature type="domain" description="ABC transporter" evidence="9">
    <location>
        <begin position="241"/>
        <end position="457"/>
    </location>
</feature>
<evidence type="ECO:0000313" key="11">
    <source>
        <dbReference type="Proteomes" id="UP000051074"/>
    </source>
</evidence>
<dbReference type="InterPro" id="IPR027417">
    <property type="entry name" value="P-loop_NTPase"/>
</dbReference>
<dbReference type="AlphaFoldDB" id="A0A0R1M5V0"/>
<dbReference type="PROSITE" id="PS50893">
    <property type="entry name" value="ABC_TRANSPORTER_2"/>
    <property type="match status" value="2"/>
</dbReference>
<dbReference type="GO" id="GO:0016887">
    <property type="term" value="F:ATP hydrolysis activity"/>
    <property type="evidence" value="ECO:0007669"/>
    <property type="project" value="InterPro"/>
</dbReference>
<name>A0A0R1M5V0_9LACO</name>
<dbReference type="GO" id="GO:0042626">
    <property type="term" value="F:ATPase-coupled transmembrane transporter activity"/>
    <property type="evidence" value="ECO:0007669"/>
    <property type="project" value="TreeGrafter"/>
</dbReference>
<keyword evidence="8" id="KW-0472">Membrane</keyword>
<evidence type="ECO:0000313" key="10">
    <source>
        <dbReference type="EMBL" id="KRL03511.1"/>
    </source>
</evidence>
<comment type="caution">
    <text evidence="10">The sequence shown here is derived from an EMBL/GenBank/DDBJ whole genome shotgun (WGS) entry which is preliminary data.</text>
</comment>
<dbReference type="SUPFAM" id="SSF52540">
    <property type="entry name" value="P-loop containing nucleoside triphosphate hydrolases"/>
    <property type="match status" value="2"/>
</dbReference>
<dbReference type="InterPro" id="IPR050095">
    <property type="entry name" value="ECF_ABC_transporter_ATP-bd"/>
</dbReference>
<protein>
    <submittedName>
        <fullName evidence="10">ABC transporter, ATP-binding protein</fullName>
    </submittedName>
</protein>
<sequence>MTFILEKITVDHLTFAYTDQPQLADISLAFPIGQFSLLIGPTGCGKSTLLKIMAGLYPKYGGKVALGTVDLAGLKQAMMFQDAGEQFTMATPREEIIFTLENLGLDKNSYEKRLAKAADFAQIQDLLDQKIVTMSGGEKQRVALAVLIAMDVDLFLLDEPFASVDPVARTFLVDRLAKLRDQGKTIILTDHLFNDYLGKVDQLYQFKNQQVTQVDSTTRDQILSALDDIQLAFPLPAEKNLHDPAFVLSDLTLNPGKLLLKQDQLAIPKGKVTLLTGQNGTGKTSLFKAMTKLMPYTGSLKWERQEVAKAKERQYFSHVAQIFQNATDQFMAITVKDELAISQKGQHNPYFTKDRLEAALGQLDLTDHLDQVVYSLSGGQKKKLQILLMLLSGHEVLLIDEPLSGLDHKSIDQVLALLKESQKAMGQTIIVISHQFYGLNNWCDYHLRLADQKLTYVTD</sequence>
<dbReference type="CDD" id="cd03225">
    <property type="entry name" value="ABC_cobalt_CbiO_domain1"/>
    <property type="match status" value="2"/>
</dbReference>
<evidence type="ECO:0000256" key="8">
    <source>
        <dbReference type="ARBA" id="ARBA00023136"/>
    </source>
</evidence>